<accession>A0A4V3F3D3</accession>
<comment type="caution">
    <text evidence="1">The sequence shown here is derived from an EMBL/GenBank/DDBJ whole genome shotgun (WGS) entry which is preliminary data.</text>
</comment>
<dbReference type="Pfam" id="PF06267">
    <property type="entry name" value="DUF1028"/>
    <property type="match status" value="1"/>
</dbReference>
<protein>
    <submittedName>
        <fullName evidence="1">Putative Ntn-hydrolase superfamily protein</fullName>
    </submittedName>
</protein>
<dbReference type="Proteomes" id="UP000295380">
    <property type="component" value="Unassembled WGS sequence"/>
</dbReference>
<keyword evidence="1" id="KW-0378">Hydrolase</keyword>
<dbReference type="GO" id="GO:0016787">
    <property type="term" value="F:hydrolase activity"/>
    <property type="evidence" value="ECO:0007669"/>
    <property type="project" value="UniProtKB-KW"/>
</dbReference>
<dbReference type="AlphaFoldDB" id="A0A4V3F3D3"/>
<evidence type="ECO:0000313" key="2">
    <source>
        <dbReference type="Proteomes" id="UP000295380"/>
    </source>
</evidence>
<reference evidence="1 2" key="1">
    <citation type="submission" date="2019-03" db="EMBL/GenBank/DDBJ databases">
        <title>Genomic Encyclopedia of Type Strains, Phase IV (KMG-IV): sequencing the most valuable type-strain genomes for metagenomic binning, comparative biology and taxonomic classification.</title>
        <authorList>
            <person name="Goeker M."/>
        </authorList>
    </citation>
    <scope>NUCLEOTIDE SEQUENCE [LARGE SCALE GENOMIC DNA]</scope>
    <source>
        <strain evidence="1 2">DSM 6770</strain>
    </source>
</reference>
<proteinExistence type="predicted"/>
<dbReference type="OrthoDB" id="9790012at2"/>
<dbReference type="InterPro" id="IPR029055">
    <property type="entry name" value="Ntn_hydrolases_N"/>
</dbReference>
<dbReference type="Gene3D" id="3.60.20.10">
    <property type="entry name" value="Glutamine Phosphoribosylpyrophosphate, subunit 1, domain 1"/>
    <property type="match status" value="1"/>
</dbReference>
<dbReference type="PANTHER" id="PTHR39328:SF1">
    <property type="entry name" value="BLL2871 PROTEIN"/>
    <property type="match status" value="1"/>
</dbReference>
<gene>
    <name evidence="1" type="ORF">C8E00_10864</name>
</gene>
<organism evidence="1 2">
    <name type="scientific">Chromohalobacter marismortui</name>
    <dbReference type="NCBI Taxonomy" id="42055"/>
    <lineage>
        <taxon>Bacteria</taxon>
        <taxon>Pseudomonadati</taxon>
        <taxon>Pseudomonadota</taxon>
        <taxon>Gammaproteobacteria</taxon>
        <taxon>Oceanospirillales</taxon>
        <taxon>Halomonadaceae</taxon>
        <taxon>Chromohalobacter</taxon>
    </lineage>
</organism>
<name>A0A4V3F3D3_9GAMM</name>
<sequence>MTLSLIHVQPASGTVAALTATAGVAVGGYVHHAWRGLGACATQGLATNPWYPEDVRHALTQGRTARQALDQVTSQDDGAARRQCLVMDAGGRAEVHSGEANLPVVAAELRPTVAAAGNMLAGDRVVATLLQRFLTLTCDNPHEAWARNAAPRYRDDYESRLLETLIEALDAALDAGGDRRGTRSVALRIESFDAAPIDLRVDWDERPVEALRSLAGRVRALDFAEFLASLPRR</sequence>
<dbReference type="SUPFAM" id="SSF56235">
    <property type="entry name" value="N-terminal nucleophile aminohydrolases (Ntn hydrolases)"/>
    <property type="match status" value="1"/>
</dbReference>
<dbReference type="EMBL" id="SOBR01000008">
    <property type="protein sequence ID" value="TDU19276.1"/>
    <property type="molecule type" value="Genomic_DNA"/>
</dbReference>
<evidence type="ECO:0000313" key="1">
    <source>
        <dbReference type="EMBL" id="TDU19276.1"/>
    </source>
</evidence>
<keyword evidence="2" id="KW-1185">Reference proteome</keyword>
<dbReference type="PANTHER" id="PTHR39328">
    <property type="entry name" value="BLL2871 PROTEIN"/>
    <property type="match status" value="1"/>
</dbReference>
<dbReference type="InterPro" id="IPR010430">
    <property type="entry name" value="DUF1028"/>
</dbReference>